<dbReference type="PROSITE" id="PS50048">
    <property type="entry name" value="ZN2_CY6_FUNGAL_2"/>
    <property type="match status" value="1"/>
</dbReference>
<dbReference type="SUPFAM" id="SSF57701">
    <property type="entry name" value="Zn2/Cys6 DNA-binding domain"/>
    <property type="match status" value="1"/>
</dbReference>
<organism evidence="6 7">
    <name type="scientific">Fibroporia radiculosa</name>
    <dbReference type="NCBI Taxonomy" id="599839"/>
    <lineage>
        <taxon>Eukaryota</taxon>
        <taxon>Fungi</taxon>
        <taxon>Dikarya</taxon>
        <taxon>Basidiomycota</taxon>
        <taxon>Agaricomycotina</taxon>
        <taxon>Agaricomycetes</taxon>
        <taxon>Polyporales</taxon>
        <taxon>Fibroporiaceae</taxon>
        <taxon>Fibroporia</taxon>
    </lineage>
</organism>
<name>J4H4V2_9APHY</name>
<keyword evidence="3" id="KW-0539">Nucleus</keyword>
<dbReference type="PANTHER" id="PTHR31001">
    <property type="entry name" value="UNCHARACTERIZED TRANSCRIPTIONAL REGULATORY PROTEIN"/>
    <property type="match status" value="1"/>
</dbReference>
<feature type="compositionally biased region" description="Polar residues" evidence="4">
    <location>
        <begin position="216"/>
        <end position="229"/>
    </location>
</feature>
<keyword evidence="7" id="KW-1185">Reference proteome</keyword>
<dbReference type="GeneID" id="24100545"/>
<gene>
    <name evidence="6" type="ORF">FIBRA_07863</name>
</gene>
<feature type="compositionally biased region" description="Low complexity" evidence="4">
    <location>
        <begin position="20"/>
        <end position="51"/>
    </location>
</feature>
<dbReference type="GO" id="GO:0000981">
    <property type="term" value="F:DNA-binding transcription factor activity, RNA polymerase II-specific"/>
    <property type="evidence" value="ECO:0007669"/>
    <property type="project" value="InterPro"/>
</dbReference>
<evidence type="ECO:0000256" key="3">
    <source>
        <dbReference type="ARBA" id="ARBA00023242"/>
    </source>
</evidence>
<dbReference type="CDD" id="cd12148">
    <property type="entry name" value="fungal_TF_MHR"/>
    <property type="match status" value="1"/>
</dbReference>
<evidence type="ECO:0000313" key="6">
    <source>
        <dbReference type="EMBL" id="CCM05634.1"/>
    </source>
</evidence>
<dbReference type="GO" id="GO:0006351">
    <property type="term" value="P:DNA-templated transcription"/>
    <property type="evidence" value="ECO:0007669"/>
    <property type="project" value="InterPro"/>
</dbReference>
<accession>J4H4V2</accession>
<dbReference type="OrthoDB" id="4934715at2759"/>
<dbReference type="GO" id="GO:0005634">
    <property type="term" value="C:nucleus"/>
    <property type="evidence" value="ECO:0007669"/>
    <property type="project" value="UniProtKB-SubCell"/>
</dbReference>
<dbReference type="STRING" id="599839.J4H4V2"/>
<dbReference type="CDD" id="cd00067">
    <property type="entry name" value="GAL4"/>
    <property type="match status" value="1"/>
</dbReference>
<reference evidence="6 7" key="1">
    <citation type="journal article" date="2012" name="Appl. Environ. Microbiol.">
        <title>Short-read sequencing for genomic analysis of the brown rot fungus Fibroporia radiculosa.</title>
        <authorList>
            <person name="Tang J.D."/>
            <person name="Perkins A.D."/>
            <person name="Sonstegard T.S."/>
            <person name="Schroeder S.G."/>
            <person name="Burgess S.C."/>
            <person name="Diehl S.V."/>
        </authorList>
    </citation>
    <scope>NUCLEOTIDE SEQUENCE [LARGE SCALE GENOMIC DNA]</scope>
    <source>
        <strain evidence="6 7">TFFH 294</strain>
    </source>
</reference>
<dbReference type="Pfam" id="PF00172">
    <property type="entry name" value="Zn_clus"/>
    <property type="match status" value="1"/>
</dbReference>
<dbReference type="Pfam" id="PF04082">
    <property type="entry name" value="Fungal_trans"/>
    <property type="match status" value="1"/>
</dbReference>
<keyword evidence="2" id="KW-0479">Metal-binding</keyword>
<feature type="region of interest" description="Disordered" evidence="4">
    <location>
        <begin position="869"/>
        <end position="1169"/>
    </location>
</feature>
<dbReference type="HOGENOM" id="CLU_272984_0_0_1"/>
<evidence type="ECO:0000256" key="1">
    <source>
        <dbReference type="ARBA" id="ARBA00004123"/>
    </source>
</evidence>
<dbReference type="SMART" id="SM00906">
    <property type="entry name" value="Fungal_trans"/>
    <property type="match status" value="1"/>
</dbReference>
<feature type="domain" description="Zn(2)-C6 fungal-type" evidence="5">
    <location>
        <begin position="68"/>
        <end position="99"/>
    </location>
</feature>
<feature type="compositionally biased region" description="Basic and acidic residues" evidence="4">
    <location>
        <begin position="895"/>
        <end position="918"/>
    </location>
</feature>
<dbReference type="GO" id="GO:0008270">
    <property type="term" value="F:zinc ion binding"/>
    <property type="evidence" value="ECO:0007669"/>
    <property type="project" value="InterPro"/>
</dbReference>
<dbReference type="Gene3D" id="4.10.240.10">
    <property type="entry name" value="Zn(2)-C6 fungal-type DNA-binding domain"/>
    <property type="match status" value="1"/>
</dbReference>
<dbReference type="InterPro" id="IPR036864">
    <property type="entry name" value="Zn2-C6_fun-type_DNA-bd_sf"/>
</dbReference>
<feature type="region of interest" description="Disordered" evidence="4">
    <location>
        <begin position="1"/>
        <end position="59"/>
    </location>
</feature>
<feature type="compositionally biased region" description="Pro residues" evidence="4">
    <location>
        <begin position="1091"/>
        <end position="1101"/>
    </location>
</feature>
<dbReference type="InterPro" id="IPR001138">
    <property type="entry name" value="Zn2Cys6_DnaBD"/>
</dbReference>
<dbReference type="AlphaFoldDB" id="J4H4V2"/>
<dbReference type="EMBL" id="HE797198">
    <property type="protein sequence ID" value="CCM05634.1"/>
    <property type="molecule type" value="Genomic_DNA"/>
</dbReference>
<feature type="compositionally biased region" description="Polar residues" evidence="4">
    <location>
        <begin position="1029"/>
        <end position="1059"/>
    </location>
</feature>
<feature type="compositionally biased region" description="Polar residues" evidence="4">
    <location>
        <begin position="927"/>
        <end position="956"/>
    </location>
</feature>
<sequence>MDLTPGLENDVLHTPSHTASMSYPHPSSSSAQTPQPQEQSMQHSQSQGQSSGPKFSNGPHIRSRITVVCAECKRLKLKCDRRTPCGSCLKRDTVTRCIYSQAASEKIDVQTLHNRLCVVESALGTMFNGAHSPLLAPVYAELSPQAKELIASMGSPDVVTPNRTAPVQPVAPVRLHAHPSSDRALIAVGASGSSVLINLEDVASIWLVELDELNPSSTSASELSTNPAGSSGGARVKLEPTPVLMPPVPSLLSASRDSFSPGRLNSTFVPPVPYETFLPSASAPSTHVATSTNMFPPAIPSTNLNETPQVTLVLLNRLPPASARAQYMHALEETMALHPCFNVKHFTQRMEAMFVWGDAGGFNFPPSNSVKTGAPAPANSMKALAHEVFYGQPPANGKPSKVGKDVGRSTVPHHGAGSPPKPTLSFFAAASAAFALGALASGGDPPGDLSSDGSSGEESERCNPAALFALSEQALALFEKTSLYDLDAVIAMVLQILYQLHDGQMSVAQGVFPLVSKAINVARMMGLANDPDEFPGTYSLFEAETRRRVWWDIFYYDLYISDCMGHPPLIPDNSFTTRMPAEVDEEHFSPSSTTLPAVPSGEGIERGTTYFTLKCRLAQLVKNVKKQTFKDPLSEDPSELSIEQAANFEAEVTTFLSTLPPTFCLELHGDLADLSLPSSVSPRLQAQKCELAILANRLILKLYLPFLKEASSAGAARHQAVFGTVNAAHQIINASRMLHFVWKQTRPAAFDFYDFGRALFDASVICAHAVIQQPTHMLAAEAIKSVGNGLDVLRELGASKSGVEGVRGEGNKAEAIRIVEAMRRKAEAARSGSSGSSNNATVGLKRKRSLLDDDRSSFRLPFVGASVTSVRPDQSKTLISPSKVAAAKDASIYDGKSKPDSKRQAKEKDRDKDKDKTQKYSPVSIRSRPSQGPPTSRTRTASVSSNAPPPLNTNLRPESSTPSVPPLLPVSSSHSQGMIQRSSAVESPSVTGFEHYPPPRPSNTPVNEQMQRDDYPMHYPSDEDKRRYSSVSFADSPRTASLFDQASLSQPSPVSYSTGPTPPGYFQYPPASGPSYDHSALSQSHGLPPMAGLPPPPPMLDPPSAGGMTMSAMPPSQYAQYDKQPQYHMSRPPSHSRPMTHEYQPQPQPPSQSMPMSGSQGWLQPDLSGGSDMWTEYKYMG</sequence>
<dbReference type="SMART" id="SM00066">
    <property type="entry name" value="GAL4"/>
    <property type="match status" value="1"/>
</dbReference>
<evidence type="ECO:0000256" key="4">
    <source>
        <dbReference type="SAM" id="MobiDB-lite"/>
    </source>
</evidence>
<proteinExistence type="predicted"/>
<dbReference type="GO" id="GO:0003677">
    <property type="term" value="F:DNA binding"/>
    <property type="evidence" value="ECO:0007669"/>
    <property type="project" value="InterPro"/>
</dbReference>
<dbReference type="InterPro" id="IPR050613">
    <property type="entry name" value="Sec_Metabolite_Reg"/>
</dbReference>
<evidence type="ECO:0000259" key="5">
    <source>
        <dbReference type="PROSITE" id="PS50048"/>
    </source>
</evidence>
<protein>
    <recommendedName>
        <fullName evidence="5">Zn(2)-C6 fungal-type domain-containing protein</fullName>
    </recommendedName>
</protein>
<feature type="compositionally biased region" description="Polar residues" evidence="4">
    <location>
        <begin position="869"/>
        <end position="880"/>
    </location>
</feature>
<feature type="compositionally biased region" description="Polar residues" evidence="4">
    <location>
        <begin position="976"/>
        <end position="990"/>
    </location>
</feature>
<dbReference type="InterPro" id="IPR007219">
    <property type="entry name" value="XnlR_reg_dom"/>
</dbReference>
<feature type="region of interest" description="Disordered" evidence="4">
    <location>
        <begin position="394"/>
        <end position="419"/>
    </location>
</feature>
<dbReference type="InParanoid" id="J4H4V2"/>
<dbReference type="RefSeq" id="XP_012184917.1">
    <property type="nucleotide sequence ID" value="XM_012329527.1"/>
</dbReference>
<evidence type="ECO:0000313" key="7">
    <source>
        <dbReference type="Proteomes" id="UP000006352"/>
    </source>
</evidence>
<feature type="compositionally biased region" description="Basic and acidic residues" evidence="4">
    <location>
        <begin position="1010"/>
        <end position="1027"/>
    </location>
</feature>
<comment type="subcellular location">
    <subcellularLocation>
        <location evidence="1">Nucleus</location>
    </subcellularLocation>
</comment>
<dbReference type="PROSITE" id="PS00463">
    <property type="entry name" value="ZN2_CY6_FUNGAL_1"/>
    <property type="match status" value="1"/>
</dbReference>
<evidence type="ECO:0000256" key="2">
    <source>
        <dbReference type="ARBA" id="ARBA00022723"/>
    </source>
</evidence>
<feature type="region of interest" description="Disordered" evidence="4">
    <location>
        <begin position="827"/>
        <end position="848"/>
    </location>
</feature>
<dbReference type="Proteomes" id="UP000006352">
    <property type="component" value="Unassembled WGS sequence"/>
</dbReference>
<feature type="region of interest" description="Disordered" evidence="4">
    <location>
        <begin position="216"/>
        <end position="240"/>
    </location>
</feature>